<evidence type="ECO:0000313" key="2">
    <source>
        <dbReference type="EMBL" id="KAK4465437.1"/>
    </source>
</evidence>
<evidence type="ECO:0008006" key="4">
    <source>
        <dbReference type="Google" id="ProtNLM"/>
    </source>
</evidence>
<keyword evidence="3" id="KW-1185">Reference proteome</keyword>
<comment type="caution">
    <text evidence="2">The sequence shown here is derived from an EMBL/GenBank/DDBJ whole genome shotgun (WGS) entry which is preliminary data.</text>
</comment>
<proteinExistence type="predicted"/>
<keyword evidence="1" id="KW-0812">Transmembrane</keyword>
<organism evidence="2 3">
    <name type="scientific">Cladorrhinum samala</name>
    <dbReference type="NCBI Taxonomy" id="585594"/>
    <lineage>
        <taxon>Eukaryota</taxon>
        <taxon>Fungi</taxon>
        <taxon>Dikarya</taxon>
        <taxon>Ascomycota</taxon>
        <taxon>Pezizomycotina</taxon>
        <taxon>Sordariomycetes</taxon>
        <taxon>Sordariomycetidae</taxon>
        <taxon>Sordariales</taxon>
        <taxon>Podosporaceae</taxon>
        <taxon>Cladorrhinum</taxon>
    </lineage>
</organism>
<dbReference type="EMBL" id="MU864939">
    <property type="protein sequence ID" value="KAK4465437.1"/>
    <property type="molecule type" value="Genomic_DNA"/>
</dbReference>
<accession>A0AAV9HX76</accession>
<evidence type="ECO:0000313" key="3">
    <source>
        <dbReference type="Proteomes" id="UP001321749"/>
    </source>
</evidence>
<reference evidence="2" key="1">
    <citation type="journal article" date="2023" name="Mol. Phylogenet. Evol.">
        <title>Genome-scale phylogeny and comparative genomics of the fungal order Sordariales.</title>
        <authorList>
            <person name="Hensen N."/>
            <person name="Bonometti L."/>
            <person name="Westerberg I."/>
            <person name="Brannstrom I.O."/>
            <person name="Guillou S."/>
            <person name="Cros-Aarteil S."/>
            <person name="Calhoun S."/>
            <person name="Haridas S."/>
            <person name="Kuo A."/>
            <person name="Mondo S."/>
            <person name="Pangilinan J."/>
            <person name="Riley R."/>
            <person name="LaButti K."/>
            <person name="Andreopoulos B."/>
            <person name="Lipzen A."/>
            <person name="Chen C."/>
            <person name="Yan M."/>
            <person name="Daum C."/>
            <person name="Ng V."/>
            <person name="Clum A."/>
            <person name="Steindorff A."/>
            <person name="Ohm R.A."/>
            <person name="Martin F."/>
            <person name="Silar P."/>
            <person name="Natvig D.O."/>
            <person name="Lalanne C."/>
            <person name="Gautier V."/>
            <person name="Ament-Velasquez S.L."/>
            <person name="Kruys A."/>
            <person name="Hutchinson M.I."/>
            <person name="Powell A.J."/>
            <person name="Barry K."/>
            <person name="Miller A.N."/>
            <person name="Grigoriev I.V."/>
            <person name="Debuchy R."/>
            <person name="Gladieux P."/>
            <person name="Hiltunen Thoren M."/>
            <person name="Johannesson H."/>
        </authorList>
    </citation>
    <scope>NUCLEOTIDE SEQUENCE</scope>
    <source>
        <strain evidence="2">PSN324</strain>
    </source>
</reference>
<protein>
    <recommendedName>
        <fullName evidence="4">Secreted protein</fullName>
    </recommendedName>
</protein>
<name>A0AAV9HX76_9PEZI</name>
<gene>
    <name evidence="2" type="ORF">QBC42DRAFT_261218</name>
</gene>
<evidence type="ECO:0000256" key="1">
    <source>
        <dbReference type="SAM" id="Phobius"/>
    </source>
</evidence>
<sequence length="83" mass="9395">MPCRRPSDRSQACLSLLTLLINSLLEVMIVVCRIFLADLPGRQGRVLTGFLFSSLLDNLTNGKTLGVWHHANHPLWHRKVFSL</sequence>
<reference evidence="2" key="2">
    <citation type="submission" date="2023-06" db="EMBL/GenBank/DDBJ databases">
        <authorList>
            <consortium name="Lawrence Berkeley National Laboratory"/>
            <person name="Mondo S.J."/>
            <person name="Hensen N."/>
            <person name="Bonometti L."/>
            <person name="Westerberg I."/>
            <person name="Brannstrom I.O."/>
            <person name="Guillou S."/>
            <person name="Cros-Aarteil S."/>
            <person name="Calhoun S."/>
            <person name="Haridas S."/>
            <person name="Kuo A."/>
            <person name="Pangilinan J."/>
            <person name="Riley R."/>
            <person name="Labutti K."/>
            <person name="Andreopoulos B."/>
            <person name="Lipzen A."/>
            <person name="Chen C."/>
            <person name="Yanf M."/>
            <person name="Daum C."/>
            <person name="Ng V."/>
            <person name="Clum A."/>
            <person name="Steindorff A."/>
            <person name="Ohm R."/>
            <person name="Martin F."/>
            <person name="Silar P."/>
            <person name="Natvig D."/>
            <person name="Lalanne C."/>
            <person name="Gautier V."/>
            <person name="Ament-Velasquez S.L."/>
            <person name="Kruys A."/>
            <person name="Hutchinson M.I."/>
            <person name="Powell A.J."/>
            <person name="Barry K."/>
            <person name="Miller A.N."/>
            <person name="Grigoriev I.V."/>
            <person name="Debuchy R."/>
            <person name="Gladieux P."/>
            <person name="Thoren M.H."/>
            <person name="Johannesson H."/>
        </authorList>
    </citation>
    <scope>NUCLEOTIDE SEQUENCE</scope>
    <source>
        <strain evidence="2">PSN324</strain>
    </source>
</reference>
<keyword evidence="1" id="KW-0472">Membrane</keyword>
<dbReference type="Proteomes" id="UP001321749">
    <property type="component" value="Unassembled WGS sequence"/>
</dbReference>
<feature type="transmembrane region" description="Helical" evidence="1">
    <location>
        <begin position="12"/>
        <end position="36"/>
    </location>
</feature>
<dbReference type="AlphaFoldDB" id="A0AAV9HX76"/>
<keyword evidence="1" id="KW-1133">Transmembrane helix</keyword>